<comment type="caution">
    <text evidence="1">The sequence shown here is derived from an EMBL/GenBank/DDBJ whole genome shotgun (WGS) entry which is preliminary data.</text>
</comment>
<dbReference type="OrthoDB" id="10550042at2759"/>
<proteinExistence type="predicted"/>
<dbReference type="EMBL" id="JADGMS010000004">
    <property type="protein sequence ID" value="KAF9684707.1"/>
    <property type="molecule type" value="Genomic_DNA"/>
</dbReference>
<dbReference type="Proteomes" id="UP000657918">
    <property type="component" value="Chromosome 4"/>
</dbReference>
<name>A0A835K5R8_9ROSI</name>
<dbReference type="AlphaFoldDB" id="A0A835K5R8"/>
<evidence type="ECO:0000313" key="2">
    <source>
        <dbReference type="Proteomes" id="UP000657918"/>
    </source>
</evidence>
<keyword evidence="2" id="KW-1185">Reference proteome</keyword>
<organism evidence="1 2">
    <name type="scientific">Salix dunnii</name>
    <dbReference type="NCBI Taxonomy" id="1413687"/>
    <lineage>
        <taxon>Eukaryota</taxon>
        <taxon>Viridiplantae</taxon>
        <taxon>Streptophyta</taxon>
        <taxon>Embryophyta</taxon>
        <taxon>Tracheophyta</taxon>
        <taxon>Spermatophyta</taxon>
        <taxon>Magnoliopsida</taxon>
        <taxon>eudicotyledons</taxon>
        <taxon>Gunneridae</taxon>
        <taxon>Pentapetalae</taxon>
        <taxon>rosids</taxon>
        <taxon>fabids</taxon>
        <taxon>Malpighiales</taxon>
        <taxon>Salicaceae</taxon>
        <taxon>Saliceae</taxon>
        <taxon>Salix</taxon>
    </lineage>
</organism>
<reference evidence="1 2" key="1">
    <citation type="submission" date="2020-10" db="EMBL/GenBank/DDBJ databases">
        <title>Plant Genome Project.</title>
        <authorList>
            <person name="Zhang R.-G."/>
        </authorList>
    </citation>
    <scope>NUCLEOTIDE SEQUENCE [LARGE SCALE GENOMIC DNA]</scope>
    <source>
        <strain evidence="1">FAFU-HL-1</strain>
        <tissue evidence="1">Leaf</tissue>
    </source>
</reference>
<sequence>MQCPRCKILKKWTRQKKWGSERGRRGDFGLWKRCGFEKQLLGVEGNGIKEEYQLADEGVFQARLAGELFLKSMVLVEEQIVRVRAFRILTLAARLCTSNFLSVHVWN</sequence>
<gene>
    <name evidence="1" type="ORF">SADUNF_Sadunf04G0146500</name>
</gene>
<accession>A0A835K5R8</accession>
<evidence type="ECO:0000313" key="1">
    <source>
        <dbReference type="EMBL" id="KAF9684707.1"/>
    </source>
</evidence>
<protein>
    <submittedName>
        <fullName evidence="1">Uncharacterized protein</fullName>
    </submittedName>
</protein>